<gene>
    <name evidence="2" type="ORF">ScoT_22130</name>
</gene>
<dbReference type="AlphaFoldDB" id="A0AA37FCG4"/>
<dbReference type="EMBL" id="BNDZ01000005">
    <property type="protein sequence ID" value="GHI46039.1"/>
    <property type="molecule type" value="Genomic_DNA"/>
</dbReference>
<feature type="region of interest" description="Disordered" evidence="1">
    <location>
        <begin position="23"/>
        <end position="45"/>
    </location>
</feature>
<name>A0AA37FCG4_9ACTN</name>
<reference evidence="2" key="1">
    <citation type="submission" date="2022-09" db="EMBL/GenBank/DDBJ databases">
        <title>Whole genome shotgun sequence of Streptomyces albidoflavus NBRC 12854.</title>
        <authorList>
            <person name="Komaki H."/>
            <person name="Tamura T."/>
        </authorList>
    </citation>
    <scope>NUCLEOTIDE SEQUENCE</scope>
    <source>
        <strain evidence="2">NBRC 12854</strain>
    </source>
</reference>
<evidence type="ECO:0000256" key="1">
    <source>
        <dbReference type="SAM" id="MobiDB-lite"/>
    </source>
</evidence>
<comment type="caution">
    <text evidence="2">The sequence shown here is derived from an EMBL/GenBank/DDBJ whole genome shotgun (WGS) entry which is preliminary data.</text>
</comment>
<organism evidence="2 3">
    <name type="scientific">Streptomyces albidoflavus</name>
    <dbReference type="NCBI Taxonomy" id="1886"/>
    <lineage>
        <taxon>Bacteria</taxon>
        <taxon>Bacillati</taxon>
        <taxon>Actinomycetota</taxon>
        <taxon>Actinomycetes</taxon>
        <taxon>Kitasatosporales</taxon>
        <taxon>Streptomycetaceae</taxon>
        <taxon>Streptomyces</taxon>
        <taxon>Streptomyces albidoflavus group</taxon>
    </lineage>
</organism>
<sequence length="45" mass="4535">MPARPFGRPVRKAVPVSGCTEAAKAPGADAVGQPGTTVVNPPELH</sequence>
<evidence type="ECO:0000313" key="3">
    <source>
        <dbReference type="Proteomes" id="UP001051844"/>
    </source>
</evidence>
<protein>
    <submittedName>
        <fullName evidence="2">Uncharacterized protein</fullName>
    </submittedName>
</protein>
<dbReference type="Proteomes" id="UP001051844">
    <property type="component" value="Unassembled WGS sequence"/>
</dbReference>
<evidence type="ECO:0000313" key="2">
    <source>
        <dbReference type="EMBL" id="GHI46039.1"/>
    </source>
</evidence>
<accession>A0AA37FCG4</accession>
<proteinExistence type="predicted"/>